<evidence type="ECO:0000256" key="4">
    <source>
        <dbReference type="ARBA" id="ARBA00030007"/>
    </source>
</evidence>
<reference evidence="6 7" key="1">
    <citation type="submission" date="2017-12" db="EMBL/GenBank/DDBJ databases">
        <title>Hemimetabolous genomes reveal molecular basis of termite eusociality.</title>
        <authorList>
            <person name="Harrison M.C."/>
            <person name="Jongepier E."/>
            <person name="Robertson H.M."/>
            <person name="Arning N."/>
            <person name="Bitard-Feildel T."/>
            <person name="Chao H."/>
            <person name="Childers C.P."/>
            <person name="Dinh H."/>
            <person name="Doddapaneni H."/>
            <person name="Dugan S."/>
            <person name="Gowin J."/>
            <person name="Greiner C."/>
            <person name="Han Y."/>
            <person name="Hu H."/>
            <person name="Hughes D.S.T."/>
            <person name="Huylmans A.-K."/>
            <person name="Kemena C."/>
            <person name="Kremer L.P.M."/>
            <person name="Lee S.L."/>
            <person name="Lopez-Ezquerra A."/>
            <person name="Mallet L."/>
            <person name="Monroy-Kuhn J.M."/>
            <person name="Moser A."/>
            <person name="Murali S.C."/>
            <person name="Muzny D.M."/>
            <person name="Otani S."/>
            <person name="Piulachs M.-D."/>
            <person name="Poelchau M."/>
            <person name="Qu J."/>
            <person name="Schaub F."/>
            <person name="Wada-Katsumata A."/>
            <person name="Worley K.C."/>
            <person name="Xie Q."/>
            <person name="Ylla G."/>
            <person name="Poulsen M."/>
            <person name="Gibbs R.A."/>
            <person name="Schal C."/>
            <person name="Richards S."/>
            <person name="Belles X."/>
            <person name="Korb J."/>
            <person name="Bornberg-Bauer E."/>
        </authorList>
    </citation>
    <scope>NUCLEOTIDE SEQUENCE [LARGE SCALE GENOMIC DNA]</scope>
    <source>
        <tissue evidence="6">Whole body</tissue>
    </source>
</reference>
<dbReference type="SUPFAM" id="SSF50156">
    <property type="entry name" value="PDZ domain-like"/>
    <property type="match status" value="1"/>
</dbReference>
<accession>A0A2J7PEL2</accession>
<dbReference type="InParanoid" id="A0A2J7PEL2"/>
<gene>
    <name evidence="6" type="ORF">B7P43_G08345</name>
</gene>
<dbReference type="PANTHER" id="PTHR12651">
    <property type="entry name" value="26S PROTEASOME NON-ATPASE REGULATORY SUBUNIT 9"/>
    <property type="match status" value="1"/>
</dbReference>
<name>A0A2J7PEL2_9NEOP</name>
<protein>
    <recommendedName>
        <fullName evidence="2">26S proteasome non-ATPase regulatory subunit 9</fullName>
    </recommendedName>
    <alternativeName>
        <fullName evidence="4">26S proteasome regulatory subunit p27</fullName>
    </alternativeName>
</protein>
<evidence type="ECO:0000256" key="2">
    <source>
        <dbReference type="ARBA" id="ARBA00014937"/>
    </source>
</evidence>
<evidence type="ECO:0000313" key="6">
    <source>
        <dbReference type="EMBL" id="PNF14765.1"/>
    </source>
</evidence>
<dbReference type="EMBL" id="NEVH01026094">
    <property type="protein sequence ID" value="PNF14765.1"/>
    <property type="molecule type" value="Genomic_DNA"/>
</dbReference>
<dbReference type="OrthoDB" id="72325at2759"/>
<dbReference type="InterPro" id="IPR036034">
    <property type="entry name" value="PDZ_sf"/>
</dbReference>
<dbReference type="GO" id="GO:0005737">
    <property type="term" value="C:cytoplasm"/>
    <property type="evidence" value="ECO:0007669"/>
    <property type="project" value="TreeGrafter"/>
</dbReference>
<comment type="caution">
    <text evidence="6">The sequence shown here is derived from an EMBL/GenBank/DDBJ whole genome shotgun (WGS) entry which is preliminary data.</text>
</comment>
<dbReference type="InterPro" id="IPR035269">
    <property type="entry name" value="PSMD9"/>
</dbReference>
<evidence type="ECO:0000313" key="7">
    <source>
        <dbReference type="Proteomes" id="UP000235965"/>
    </source>
</evidence>
<dbReference type="GO" id="GO:0070682">
    <property type="term" value="P:proteasome regulatory particle assembly"/>
    <property type="evidence" value="ECO:0007669"/>
    <property type="project" value="InterPro"/>
</dbReference>
<dbReference type="SMART" id="SM00228">
    <property type="entry name" value="PDZ"/>
    <property type="match status" value="1"/>
</dbReference>
<comment type="similarity">
    <text evidence="1">Belongs to the proteasome subunit p27 family.</text>
</comment>
<sequence length="126" mass="13813">MLKIEQGLHILHGQQREGLGLPVDPTTAAVQHTEPIARVNFVASHSPAAEAGICEEDLIVEFGSVNASNIRSLQDIATVVRHSQDRSLSVVVRRHDKTVRLSLTPHVWTGRGLLGFNIIPVETVER</sequence>
<proteinExistence type="inferred from homology"/>
<evidence type="ECO:0000259" key="5">
    <source>
        <dbReference type="SMART" id="SM00228"/>
    </source>
</evidence>
<evidence type="ECO:0000256" key="1">
    <source>
        <dbReference type="ARBA" id="ARBA00005256"/>
    </source>
</evidence>
<dbReference type="FunFam" id="2.30.42.10:FF:000107">
    <property type="entry name" value="26S proteasome non-ATPase regulatory subunit 9"/>
    <property type="match status" value="1"/>
</dbReference>
<dbReference type="InterPro" id="IPR041489">
    <property type="entry name" value="PDZ_6"/>
</dbReference>
<dbReference type="Pfam" id="PF17820">
    <property type="entry name" value="PDZ_6"/>
    <property type="match status" value="1"/>
</dbReference>
<dbReference type="PANTHER" id="PTHR12651:SF1">
    <property type="entry name" value="26S PROTEASOME NON-ATPASE REGULATORY SUBUNIT 9"/>
    <property type="match status" value="1"/>
</dbReference>
<organism evidence="6 7">
    <name type="scientific">Cryptotermes secundus</name>
    <dbReference type="NCBI Taxonomy" id="105785"/>
    <lineage>
        <taxon>Eukaryota</taxon>
        <taxon>Metazoa</taxon>
        <taxon>Ecdysozoa</taxon>
        <taxon>Arthropoda</taxon>
        <taxon>Hexapoda</taxon>
        <taxon>Insecta</taxon>
        <taxon>Pterygota</taxon>
        <taxon>Neoptera</taxon>
        <taxon>Polyneoptera</taxon>
        <taxon>Dictyoptera</taxon>
        <taxon>Blattodea</taxon>
        <taxon>Blattoidea</taxon>
        <taxon>Termitoidae</taxon>
        <taxon>Kalotermitidae</taxon>
        <taxon>Cryptotermitinae</taxon>
        <taxon>Cryptotermes</taxon>
    </lineage>
</organism>
<dbReference type="GO" id="GO:0005634">
    <property type="term" value="C:nucleus"/>
    <property type="evidence" value="ECO:0007669"/>
    <property type="project" value="TreeGrafter"/>
</dbReference>
<dbReference type="STRING" id="105785.A0A2J7PEL2"/>
<dbReference type="InterPro" id="IPR001478">
    <property type="entry name" value="PDZ"/>
</dbReference>
<dbReference type="AlphaFoldDB" id="A0A2J7PEL2"/>
<feature type="domain" description="PDZ" evidence="5">
    <location>
        <begin position="17"/>
        <end position="96"/>
    </location>
</feature>
<keyword evidence="7" id="KW-1185">Reference proteome</keyword>
<dbReference type="Gene3D" id="2.30.42.10">
    <property type="match status" value="1"/>
</dbReference>
<keyword evidence="3" id="KW-0143">Chaperone</keyword>
<evidence type="ECO:0000256" key="3">
    <source>
        <dbReference type="ARBA" id="ARBA00023186"/>
    </source>
</evidence>
<dbReference type="Proteomes" id="UP000235965">
    <property type="component" value="Unassembled WGS sequence"/>
</dbReference>